<evidence type="ECO:0000256" key="18">
    <source>
        <dbReference type="RuleBase" id="RU003938"/>
    </source>
</evidence>
<dbReference type="Proteomes" id="UP000175669">
    <property type="component" value="Unassembled WGS sequence"/>
</dbReference>
<comment type="pathway">
    <text evidence="4">Lipid metabolism.</text>
</comment>
<dbReference type="InterPro" id="IPR000374">
    <property type="entry name" value="PC_trans"/>
</dbReference>
<evidence type="ECO:0000256" key="13">
    <source>
        <dbReference type="ARBA" id="ARBA00022989"/>
    </source>
</evidence>
<proteinExistence type="inferred from homology"/>
<evidence type="ECO:0000256" key="16">
    <source>
        <dbReference type="ARBA" id="ARBA00023209"/>
    </source>
</evidence>
<keyword evidence="15 19" id="KW-0472">Membrane</keyword>
<evidence type="ECO:0000256" key="7">
    <source>
        <dbReference type="ARBA" id="ARBA00019373"/>
    </source>
</evidence>
<comment type="subcellular location">
    <subcellularLocation>
        <location evidence="2">Cell membrane</location>
        <topology evidence="2">Multi-pass membrane protein</topology>
    </subcellularLocation>
</comment>
<accession>A0A1E8CHB6</accession>
<evidence type="ECO:0000313" key="20">
    <source>
        <dbReference type="EMBL" id="OFE11789.1"/>
    </source>
</evidence>
<dbReference type="OrthoDB" id="9799199at2"/>
<gene>
    <name evidence="20" type="ORF">PHACT_00315</name>
</gene>
<dbReference type="GO" id="GO:0016024">
    <property type="term" value="P:CDP-diacylglycerol biosynthetic process"/>
    <property type="evidence" value="ECO:0007669"/>
    <property type="project" value="UniProtKB-UniPathway"/>
</dbReference>
<evidence type="ECO:0000256" key="2">
    <source>
        <dbReference type="ARBA" id="ARBA00004651"/>
    </source>
</evidence>
<dbReference type="GO" id="GO:0004605">
    <property type="term" value="F:phosphatidate cytidylyltransferase activity"/>
    <property type="evidence" value="ECO:0007669"/>
    <property type="project" value="UniProtKB-EC"/>
</dbReference>
<keyword evidence="9" id="KW-0444">Lipid biosynthesis</keyword>
<evidence type="ECO:0000256" key="3">
    <source>
        <dbReference type="ARBA" id="ARBA00005119"/>
    </source>
</evidence>
<comment type="similarity">
    <text evidence="5 18">Belongs to the CDS family.</text>
</comment>
<reference evidence="21" key="1">
    <citation type="submission" date="2016-07" db="EMBL/GenBank/DDBJ databases">
        <authorList>
            <person name="Florea S."/>
            <person name="Webb J.S."/>
            <person name="Jaromczyk J."/>
            <person name="Schardl C.L."/>
        </authorList>
    </citation>
    <scope>NUCLEOTIDE SEQUENCE [LARGE SCALE GENOMIC DNA]</scope>
    <source>
        <strain evidence="21">KCTC 42131</strain>
    </source>
</reference>
<evidence type="ECO:0000256" key="6">
    <source>
        <dbReference type="ARBA" id="ARBA00012487"/>
    </source>
</evidence>
<protein>
    <recommendedName>
        <fullName evidence="7 18">Phosphatidate cytidylyltransferase</fullName>
        <ecNumber evidence="6 18">2.7.7.41</ecNumber>
    </recommendedName>
</protein>
<keyword evidence="17" id="KW-1208">Phospholipid metabolism</keyword>
<feature type="transmembrane region" description="Helical" evidence="19">
    <location>
        <begin position="157"/>
        <end position="177"/>
    </location>
</feature>
<dbReference type="PANTHER" id="PTHR46382">
    <property type="entry name" value="PHOSPHATIDATE CYTIDYLYLTRANSFERASE"/>
    <property type="match status" value="1"/>
</dbReference>
<dbReference type="EC" id="2.7.7.41" evidence="6 18"/>
<dbReference type="AlphaFoldDB" id="A0A1E8CHB6"/>
<dbReference type="RefSeq" id="WP_070115415.1">
    <property type="nucleotide sequence ID" value="NZ_MASR01000001.1"/>
</dbReference>
<keyword evidence="14" id="KW-0443">Lipid metabolism</keyword>
<feature type="transmembrane region" description="Helical" evidence="19">
    <location>
        <begin position="198"/>
        <end position="218"/>
    </location>
</feature>
<evidence type="ECO:0000256" key="19">
    <source>
        <dbReference type="SAM" id="Phobius"/>
    </source>
</evidence>
<organism evidence="20 21">
    <name type="scientific">Pseudohongiella acticola</name>
    <dbReference type="NCBI Taxonomy" id="1524254"/>
    <lineage>
        <taxon>Bacteria</taxon>
        <taxon>Pseudomonadati</taxon>
        <taxon>Pseudomonadota</taxon>
        <taxon>Gammaproteobacteria</taxon>
        <taxon>Pseudomonadales</taxon>
        <taxon>Pseudohongiellaceae</taxon>
        <taxon>Pseudohongiella</taxon>
    </lineage>
</organism>
<evidence type="ECO:0000256" key="12">
    <source>
        <dbReference type="ARBA" id="ARBA00022695"/>
    </source>
</evidence>
<sequence length="301" mass="33002">MLKQRVVTAIVMLLVLYAGTAWLSPVMFAGFLSLVLLPALLEWGRLMGLVRDRERLAWVGSFTVILSLIIWFLLLPGTGAQEQTGLFLTSSLTLNITGVALVSVLAVTFWASIFYFLRRYPRRQEHWQARWRIGLMGLACLIPTWVGFLYLKVLAPSGLLVLVLVALVSVVDIGAYFSGRAWGNAKLAPALSPKKSWAGFWGGLASCAALTLGLLTWVHTEYQTLSPLTWVVLLLAALLLAVFSVIGDLFESMLKRHRGIKDSGRSLPGHGGVLDRIDSLVAATPVFVLAMVLLSTRLEVL</sequence>
<comment type="pathway">
    <text evidence="3 18">Phospholipid metabolism; CDP-diacylglycerol biosynthesis; CDP-diacylglycerol from sn-glycerol 3-phosphate: step 3/3.</text>
</comment>
<dbReference type="EMBL" id="MASR01000001">
    <property type="protein sequence ID" value="OFE11789.1"/>
    <property type="molecule type" value="Genomic_DNA"/>
</dbReference>
<evidence type="ECO:0000256" key="17">
    <source>
        <dbReference type="ARBA" id="ARBA00023264"/>
    </source>
</evidence>
<dbReference type="PANTHER" id="PTHR46382:SF1">
    <property type="entry name" value="PHOSPHATIDATE CYTIDYLYLTRANSFERASE"/>
    <property type="match status" value="1"/>
</dbReference>
<dbReference type="Pfam" id="PF01148">
    <property type="entry name" value="CTP_transf_1"/>
    <property type="match status" value="1"/>
</dbReference>
<evidence type="ECO:0000256" key="4">
    <source>
        <dbReference type="ARBA" id="ARBA00005189"/>
    </source>
</evidence>
<evidence type="ECO:0000256" key="8">
    <source>
        <dbReference type="ARBA" id="ARBA00022475"/>
    </source>
</evidence>
<evidence type="ECO:0000256" key="9">
    <source>
        <dbReference type="ARBA" id="ARBA00022516"/>
    </source>
</evidence>
<dbReference type="STRING" id="1524254.PHACT_00315"/>
<dbReference type="GO" id="GO:0005886">
    <property type="term" value="C:plasma membrane"/>
    <property type="evidence" value="ECO:0007669"/>
    <property type="project" value="UniProtKB-SubCell"/>
</dbReference>
<evidence type="ECO:0000256" key="5">
    <source>
        <dbReference type="ARBA" id="ARBA00010185"/>
    </source>
</evidence>
<feature type="transmembrane region" description="Helical" evidence="19">
    <location>
        <begin position="230"/>
        <end position="250"/>
    </location>
</feature>
<dbReference type="UniPathway" id="UPA00557">
    <property type="reaction ID" value="UER00614"/>
</dbReference>
<comment type="caution">
    <text evidence="20">The sequence shown here is derived from an EMBL/GenBank/DDBJ whole genome shotgun (WGS) entry which is preliminary data.</text>
</comment>
<dbReference type="PROSITE" id="PS01315">
    <property type="entry name" value="CDS"/>
    <property type="match status" value="1"/>
</dbReference>
<evidence type="ECO:0000313" key="21">
    <source>
        <dbReference type="Proteomes" id="UP000175669"/>
    </source>
</evidence>
<evidence type="ECO:0000256" key="14">
    <source>
        <dbReference type="ARBA" id="ARBA00023098"/>
    </source>
</evidence>
<keyword evidence="16" id="KW-0594">Phospholipid biosynthesis</keyword>
<comment type="catalytic activity">
    <reaction evidence="1 18">
        <text>a 1,2-diacyl-sn-glycero-3-phosphate + CTP + H(+) = a CDP-1,2-diacyl-sn-glycerol + diphosphate</text>
        <dbReference type="Rhea" id="RHEA:16229"/>
        <dbReference type="ChEBI" id="CHEBI:15378"/>
        <dbReference type="ChEBI" id="CHEBI:33019"/>
        <dbReference type="ChEBI" id="CHEBI:37563"/>
        <dbReference type="ChEBI" id="CHEBI:58332"/>
        <dbReference type="ChEBI" id="CHEBI:58608"/>
        <dbReference type="EC" id="2.7.7.41"/>
    </reaction>
</comment>
<evidence type="ECO:0000256" key="15">
    <source>
        <dbReference type="ARBA" id="ARBA00023136"/>
    </source>
</evidence>
<evidence type="ECO:0000256" key="10">
    <source>
        <dbReference type="ARBA" id="ARBA00022679"/>
    </source>
</evidence>
<feature type="transmembrane region" description="Helical" evidence="19">
    <location>
        <begin position="129"/>
        <end position="151"/>
    </location>
</feature>
<keyword evidence="11 18" id="KW-0812">Transmembrane</keyword>
<keyword evidence="8" id="KW-1003">Cell membrane</keyword>
<evidence type="ECO:0000256" key="11">
    <source>
        <dbReference type="ARBA" id="ARBA00022692"/>
    </source>
</evidence>
<keyword evidence="21" id="KW-1185">Reference proteome</keyword>
<keyword evidence="13 19" id="KW-1133">Transmembrane helix</keyword>
<keyword evidence="12 18" id="KW-0548">Nucleotidyltransferase</keyword>
<name>A0A1E8CHB6_9GAMM</name>
<evidence type="ECO:0000256" key="1">
    <source>
        <dbReference type="ARBA" id="ARBA00001698"/>
    </source>
</evidence>
<feature type="transmembrane region" description="Helical" evidence="19">
    <location>
        <begin position="94"/>
        <end position="117"/>
    </location>
</feature>
<feature type="transmembrane region" description="Helical" evidence="19">
    <location>
        <begin position="56"/>
        <end position="74"/>
    </location>
</feature>
<keyword evidence="10 18" id="KW-0808">Transferase</keyword>